<organism evidence="2 3">
    <name type="scientific">Streptomyces cirratus</name>
    <dbReference type="NCBI Taxonomy" id="68187"/>
    <lineage>
        <taxon>Bacteria</taxon>
        <taxon>Bacillati</taxon>
        <taxon>Actinomycetota</taxon>
        <taxon>Actinomycetes</taxon>
        <taxon>Kitasatosporales</taxon>
        <taxon>Streptomycetaceae</taxon>
        <taxon>Streptomyces</taxon>
    </lineage>
</organism>
<dbReference type="EMBL" id="BMVP01000001">
    <property type="protein sequence ID" value="GHB40541.1"/>
    <property type="molecule type" value="Genomic_DNA"/>
</dbReference>
<keyword evidence="3" id="KW-1185">Reference proteome</keyword>
<reference evidence="3" key="1">
    <citation type="journal article" date="2019" name="Int. J. Syst. Evol. Microbiol.">
        <title>The Global Catalogue of Microorganisms (GCM) 10K type strain sequencing project: providing services to taxonomists for standard genome sequencing and annotation.</title>
        <authorList>
            <consortium name="The Broad Institute Genomics Platform"/>
            <consortium name="The Broad Institute Genome Sequencing Center for Infectious Disease"/>
            <person name="Wu L."/>
            <person name="Ma J."/>
        </authorList>
    </citation>
    <scope>NUCLEOTIDE SEQUENCE [LARGE SCALE GENOMIC DNA]</scope>
    <source>
        <strain evidence="3">JCM 4738</strain>
    </source>
</reference>
<evidence type="ECO:0000313" key="2">
    <source>
        <dbReference type="EMBL" id="GHB40541.1"/>
    </source>
</evidence>
<proteinExistence type="predicted"/>
<evidence type="ECO:0000313" key="3">
    <source>
        <dbReference type="Proteomes" id="UP000642673"/>
    </source>
</evidence>
<gene>
    <name evidence="2" type="ORF">GCM10010347_07710</name>
</gene>
<evidence type="ECO:0000256" key="1">
    <source>
        <dbReference type="SAM" id="MobiDB-lite"/>
    </source>
</evidence>
<protein>
    <submittedName>
        <fullName evidence="2">Uncharacterized protein</fullName>
    </submittedName>
</protein>
<name>A0ABQ3EME4_9ACTN</name>
<accession>A0ABQ3EME4</accession>
<comment type="caution">
    <text evidence="2">The sequence shown here is derived from an EMBL/GenBank/DDBJ whole genome shotgun (WGS) entry which is preliminary data.</text>
</comment>
<dbReference type="Proteomes" id="UP000642673">
    <property type="component" value="Unassembled WGS sequence"/>
</dbReference>
<sequence length="76" mass="8459">MSAPQPAPYGRCIDREVIGRGANGQHSDEAHEPGGRSPLHAADVDRQCMNHTARNLYHKMFRRFYEDVAGVQVVSP</sequence>
<feature type="region of interest" description="Disordered" evidence="1">
    <location>
        <begin position="1"/>
        <end position="41"/>
    </location>
</feature>